<name>A0A9X8RDK0_9BACI</name>
<dbReference type="AlphaFoldDB" id="A0A9X8RDK0"/>
<protein>
    <submittedName>
        <fullName evidence="1">Uncharacterized protein</fullName>
    </submittedName>
</protein>
<accession>A0A9X8RDK0</accession>
<dbReference type="Proteomes" id="UP000185829">
    <property type="component" value="Unassembled WGS sequence"/>
</dbReference>
<dbReference type="EMBL" id="FTMX01000009">
    <property type="protein sequence ID" value="SIS01423.1"/>
    <property type="molecule type" value="Genomic_DNA"/>
</dbReference>
<comment type="caution">
    <text evidence="1">The sequence shown here is derived from an EMBL/GenBank/DDBJ whole genome shotgun (WGS) entry which is preliminary data.</text>
</comment>
<reference evidence="1 2" key="1">
    <citation type="submission" date="2017-01" db="EMBL/GenBank/DDBJ databases">
        <authorList>
            <person name="Varghese N."/>
            <person name="Submissions S."/>
        </authorList>
    </citation>
    <scope>NUCLEOTIDE SEQUENCE [LARGE SCALE GENOMIC DNA]</scope>
    <source>
        <strain evidence="1 2">RUG2-6</strain>
    </source>
</reference>
<dbReference type="RefSeq" id="WP_076371670.1">
    <property type="nucleotide sequence ID" value="NZ_FTMX01000009.1"/>
</dbReference>
<sequence length="79" mass="8879">MKFEHVKKSLSDLCYFSKVDITHTFSMNGIRILQVRCLTINSQHIFELTYPGSDKVDSFSDLAKAAKVITNTISIDAPV</sequence>
<evidence type="ECO:0000313" key="1">
    <source>
        <dbReference type="EMBL" id="SIS01423.1"/>
    </source>
</evidence>
<gene>
    <name evidence="1" type="ORF">SAMN05878482_10933</name>
</gene>
<organism evidence="1 2">
    <name type="scientific">Peribacillus simplex</name>
    <dbReference type="NCBI Taxonomy" id="1478"/>
    <lineage>
        <taxon>Bacteria</taxon>
        <taxon>Bacillati</taxon>
        <taxon>Bacillota</taxon>
        <taxon>Bacilli</taxon>
        <taxon>Bacillales</taxon>
        <taxon>Bacillaceae</taxon>
        <taxon>Peribacillus</taxon>
    </lineage>
</organism>
<proteinExistence type="predicted"/>
<evidence type="ECO:0000313" key="2">
    <source>
        <dbReference type="Proteomes" id="UP000185829"/>
    </source>
</evidence>